<dbReference type="PANTHER" id="PTHR24637">
    <property type="entry name" value="COLLAGEN"/>
    <property type="match status" value="1"/>
</dbReference>
<reference evidence="5" key="1">
    <citation type="submission" date="2014-09" db="EMBL/GenBank/DDBJ databases">
        <authorList>
            <person name="Aslett A.Martin."/>
        </authorList>
    </citation>
    <scope>NUCLEOTIDE SEQUENCE</scope>
    <source>
        <strain evidence="5">ED321 Heterogonic</strain>
    </source>
</reference>
<keyword evidence="5" id="KW-0176">Collagen</keyword>
<protein>
    <submittedName>
        <fullName evidence="5 7">Nematode cuticle collagen, N-terminal domain and Collagen triple helix repeat-containing protein</fullName>
    </submittedName>
</protein>
<feature type="compositionally biased region" description="Low complexity" evidence="2">
    <location>
        <begin position="260"/>
        <end position="269"/>
    </location>
</feature>
<dbReference type="GO" id="GO:0005581">
    <property type="term" value="C:collagen trimer"/>
    <property type="evidence" value="ECO:0007669"/>
    <property type="project" value="UniProtKB-KW"/>
</dbReference>
<feature type="compositionally biased region" description="Low complexity" evidence="2">
    <location>
        <begin position="190"/>
        <end position="204"/>
    </location>
</feature>
<keyword evidence="1" id="KW-0677">Repeat</keyword>
<evidence type="ECO:0000313" key="5">
    <source>
        <dbReference type="EMBL" id="CEF60711.1"/>
    </source>
</evidence>
<sequence length="329" mass="34268">MEITKVAITFCIFVSLGVIFISLITTTILFNKISNFYDDALEDLTEFQDITEGTWKDIININEDKQNNNEIYRNIFFVTSRKKKDTENEWPPECACGRSPNNCPPGEPGEPGIDGTPGDDGEPGPDGIPGVNADKSQFIGRKQSECIRCPVGEPGPPGRKGMPGLPGPKGPPGISTNSQSSGRPGPPGLPGESGAPGKPGESGEPGPPGRPGYARHSSVPGPPGPPGPQGDDGEPGIPGMTIDGDGGFRGPPGDPGFPGLPGDDGIPGNPGEPGTPGNDGEYCKCPPRGSYPKTTENSEPAINAAIEEAPSSISNEYNTGRKKKFDKIL</sequence>
<feature type="region of interest" description="Disordered" evidence="2">
    <location>
        <begin position="87"/>
        <end position="134"/>
    </location>
</feature>
<feature type="region of interest" description="Disordered" evidence="2">
    <location>
        <begin position="146"/>
        <end position="300"/>
    </location>
</feature>
<dbReference type="GeneID" id="36385524"/>
<dbReference type="OrthoDB" id="5877011at2759"/>
<dbReference type="Proteomes" id="UP000035682">
    <property type="component" value="Unplaced"/>
</dbReference>
<proteinExistence type="predicted"/>
<dbReference type="RefSeq" id="XP_024499920.1">
    <property type="nucleotide sequence ID" value="XM_024645659.1"/>
</dbReference>
<dbReference type="AlphaFoldDB" id="A0A090KTK5"/>
<evidence type="ECO:0000313" key="8">
    <source>
        <dbReference type="WormBase" id="SRAE_X000244400"/>
    </source>
</evidence>
<dbReference type="Gene3D" id="1.20.5.320">
    <property type="entry name" value="6-Phosphogluconate Dehydrogenase, domain 3"/>
    <property type="match status" value="1"/>
</dbReference>
<keyword evidence="3" id="KW-0472">Membrane</keyword>
<accession>A0A090KTK5</accession>
<dbReference type="WormBase" id="SRAE_X000244400">
    <property type="protein sequence ID" value="SRP03566"/>
    <property type="gene ID" value="WBGene00268030"/>
</dbReference>
<dbReference type="InterPro" id="IPR002486">
    <property type="entry name" value="Col_cuticle_N"/>
</dbReference>
<dbReference type="Pfam" id="PF01484">
    <property type="entry name" value="Col_cuticle_N"/>
    <property type="match status" value="1"/>
</dbReference>
<name>A0A090KTK5_STRRB</name>
<keyword evidence="3" id="KW-0812">Transmembrane</keyword>
<dbReference type="WBParaSite" id="SRAE_X000244400.1">
    <property type="protein sequence ID" value="SRAE_X000244400.1"/>
    <property type="gene ID" value="WBGene00268030"/>
</dbReference>
<feature type="transmembrane region" description="Helical" evidence="3">
    <location>
        <begin position="6"/>
        <end position="30"/>
    </location>
</feature>
<evidence type="ECO:0000259" key="4">
    <source>
        <dbReference type="SMART" id="SM01088"/>
    </source>
</evidence>
<gene>
    <name evidence="5 7 8" type="ORF">SRAE_X000244400</name>
</gene>
<evidence type="ECO:0000256" key="1">
    <source>
        <dbReference type="ARBA" id="ARBA00022737"/>
    </source>
</evidence>
<keyword evidence="6" id="KW-1185">Reference proteome</keyword>
<keyword evidence="3" id="KW-1133">Transmembrane helix</keyword>
<dbReference type="InterPro" id="IPR008160">
    <property type="entry name" value="Collagen"/>
</dbReference>
<dbReference type="SMART" id="SM01088">
    <property type="entry name" value="Col_cuticle_N"/>
    <property type="match status" value="1"/>
</dbReference>
<feature type="domain" description="Nematode cuticle collagen N-terminal" evidence="4">
    <location>
        <begin position="6"/>
        <end position="58"/>
    </location>
</feature>
<dbReference type="Pfam" id="PF01391">
    <property type="entry name" value="Collagen"/>
    <property type="match status" value="2"/>
</dbReference>
<organism evidence="5">
    <name type="scientific">Strongyloides ratti</name>
    <name type="common">Parasitic roundworm</name>
    <dbReference type="NCBI Taxonomy" id="34506"/>
    <lineage>
        <taxon>Eukaryota</taxon>
        <taxon>Metazoa</taxon>
        <taxon>Ecdysozoa</taxon>
        <taxon>Nematoda</taxon>
        <taxon>Chromadorea</taxon>
        <taxon>Rhabditida</taxon>
        <taxon>Tylenchina</taxon>
        <taxon>Panagrolaimomorpha</taxon>
        <taxon>Strongyloidoidea</taxon>
        <taxon>Strongyloididae</taxon>
        <taxon>Strongyloides</taxon>
    </lineage>
</organism>
<evidence type="ECO:0000256" key="3">
    <source>
        <dbReference type="SAM" id="Phobius"/>
    </source>
</evidence>
<dbReference type="CTD" id="36385524"/>
<dbReference type="OMA" id="ANSVWHE"/>
<dbReference type="GO" id="GO:0042302">
    <property type="term" value="F:structural constituent of cuticle"/>
    <property type="evidence" value="ECO:0007669"/>
    <property type="project" value="InterPro"/>
</dbReference>
<reference evidence="6" key="2">
    <citation type="submission" date="2014-09" db="EMBL/GenBank/DDBJ databases">
        <authorList>
            <person name="Martin A.A."/>
        </authorList>
    </citation>
    <scope>NUCLEOTIDE SEQUENCE</scope>
    <source>
        <strain evidence="6">ED321</strain>
    </source>
</reference>
<reference evidence="7" key="3">
    <citation type="submission" date="2020-12" db="UniProtKB">
        <authorList>
            <consortium name="WormBaseParasite"/>
        </authorList>
    </citation>
    <scope>IDENTIFICATION</scope>
</reference>
<dbReference type="EMBL" id="LN609400">
    <property type="protein sequence ID" value="CEF60711.1"/>
    <property type="molecule type" value="Genomic_DNA"/>
</dbReference>
<dbReference type="PANTHER" id="PTHR24637:SF236">
    <property type="entry name" value="NEMATODE CUTICLE COLLAGEN N-TERMINAL DOMAIN-CONTAINING PROTEIN"/>
    <property type="match status" value="1"/>
</dbReference>
<evidence type="ECO:0000256" key="2">
    <source>
        <dbReference type="SAM" id="MobiDB-lite"/>
    </source>
</evidence>
<evidence type="ECO:0000313" key="6">
    <source>
        <dbReference type="Proteomes" id="UP000035682"/>
    </source>
</evidence>
<evidence type="ECO:0000313" key="7">
    <source>
        <dbReference type="WBParaSite" id="SRAE_X000244400.1"/>
    </source>
</evidence>